<evidence type="ECO:0000313" key="1">
    <source>
        <dbReference type="EMBL" id="CUV13815.1"/>
    </source>
</evidence>
<dbReference type="AlphaFoldDB" id="A0A0S4TUR3"/>
<accession>A0A0S4TUR3</accession>
<gene>
    <name evidence="1" type="ORF">RUN39_v1_640013</name>
</gene>
<sequence length="85" mass="9679">MMCLRFSAHDIRLANRPIPAGLFGNSDSLLRTICLSLEKWPGFNDFILSTNTKDLCRTNRIDRLSRLCGAADIPRATPFVLFEFF</sequence>
<organism evidence="1">
    <name type="scientific">Ralstonia solanacearum</name>
    <name type="common">Pseudomonas solanacearum</name>
    <dbReference type="NCBI Taxonomy" id="305"/>
    <lineage>
        <taxon>Bacteria</taxon>
        <taxon>Pseudomonadati</taxon>
        <taxon>Pseudomonadota</taxon>
        <taxon>Betaproteobacteria</taxon>
        <taxon>Burkholderiales</taxon>
        <taxon>Burkholderiaceae</taxon>
        <taxon>Ralstonia</taxon>
        <taxon>Ralstonia solanacearum species complex</taxon>
    </lineage>
</organism>
<protein>
    <submittedName>
        <fullName evidence="1">Uncharacterized protein</fullName>
    </submittedName>
</protein>
<name>A0A0S4TUR3_RALSL</name>
<reference evidence="1" key="1">
    <citation type="submission" date="2015-10" db="EMBL/GenBank/DDBJ databases">
        <authorList>
            <person name="Gilbert D.G."/>
        </authorList>
    </citation>
    <scope>NUCLEOTIDE SEQUENCE</scope>
    <source>
        <strain evidence="1">Phyl III-seqv23</strain>
    </source>
</reference>
<proteinExistence type="predicted"/>
<dbReference type="EMBL" id="LN899819">
    <property type="protein sequence ID" value="CUV13815.1"/>
    <property type="molecule type" value="Genomic_DNA"/>
</dbReference>